<evidence type="ECO:0000256" key="1">
    <source>
        <dbReference type="SAM" id="Phobius"/>
    </source>
</evidence>
<evidence type="ECO:0000313" key="2">
    <source>
        <dbReference type="EMBL" id="MEI4272252.1"/>
    </source>
</evidence>
<evidence type="ECO:0000313" key="3">
    <source>
        <dbReference type="Proteomes" id="UP001361570"/>
    </source>
</evidence>
<dbReference type="Pfam" id="PF07332">
    <property type="entry name" value="Phage_holin_3_6"/>
    <property type="match status" value="1"/>
</dbReference>
<keyword evidence="3" id="KW-1185">Reference proteome</keyword>
<keyword evidence="1" id="KW-1133">Transmembrane helix</keyword>
<dbReference type="InterPro" id="IPR009937">
    <property type="entry name" value="Phage_holin_3_6"/>
</dbReference>
<reference evidence="2 3" key="1">
    <citation type="submission" date="2024-03" db="EMBL/GenBank/DDBJ databases">
        <title>Draft genome sequence of Klenkia sp. LSe6-5.</title>
        <authorList>
            <person name="Duangmal K."/>
            <person name="Chantavorakit T."/>
        </authorList>
    </citation>
    <scope>NUCLEOTIDE SEQUENCE [LARGE SCALE GENOMIC DNA]</scope>
    <source>
        <strain evidence="2 3">LSe6-5</strain>
    </source>
</reference>
<organism evidence="2 3">
    <name type="scientific">Klenkia sesuvii</name>
    <dbReference type="NCBI Taxonomy" id="3103137"/>
    <lineage>
        <taxon>Bacteria</taxon>
        <taxon>Bacillati</taxon>
        <taxon>Actinomycetota</taxon>
        <taxon>Actinomycetes</taxon>
        <taxon>Geodermatophilales</taxon>
        <taxon>Geodermatophilaceae</taxon>
        <taxon>Klenkia</taxon>
    </lineage>
</organism>
<feature type="transmembrane region" description="Helical" evidence="1">
    <location>
        <begin position="86"/>
        <end position="108"/>
    </location>
</feature>
<protein>
    <submittedName>
        <fullName evidence="2">Phage holin family protein</fullName>
    </submittedName>
</protein>
<dbReference type="EMBL" id="JBAPLU010000009">
    <property type="protein sequence ID" value="MEI4272252.1"/>
    <property type="molecule type" value="Genomic_DNA"/>
</dbReference>
<feature type="transmembrane region" description="Helical" evidence="1">
    <location>
        <begin position="58"/>
        <end position="80"/>
    </location>
</feature>
<comment type="caution">
    <text evidence="2">The sequence shown here is derived from an EMBL/GenBank/DDBJ whole genome shotgun (WGS) entry which is preliminary data.</text>
</comment>
<keyword evidence="1" id="KW-0472">Membrane</keyword>
<gene>
    <name evidence="2" type="ORF">TEK04_11005</name>
</gene>
<dbReference type="RefSeq" id="WP_336404388.1">
    <property type="nucleotide sequence ID" value="NZ_JBAPLU010000009.1"/>
</dbReference>
<keyword evidence="1" id="KW-0812">Transmembrane</keyword>
<name>A0ABU8DW19_9ACTN</name>
<accession>A0ABU8DW19</accession>
<sequence>MTGPDPREDRPDVEGTPVGELIGEVSRDLSTLVRQELALARAELTAEAKKAGVGAGMLGGAGYAGHLTVLSLSLALWAGLASAIRAGWAALVVAAIWAVVAAVLFVVGRGRLKGVDPKPERTVETLQRVPDAVTPRS</sequence>
<dbReference type="Proteomes" id="UP001361570">
    <property type="component" value="Unassembled WGS sequence"/>
</dbReference>
<proteinExistence type="predicted"/>